<feature type="region of interest" description="Disordered" evidence="1">
    <location>
        <begin position="53"/>
        <end position="73"/>
    </location>
</feature>
<dbReference type="EMBL" id="JAUSWH010000030">
    <property type="protein sequence ID" value="MDQ0458349.1"/>
    <property type="molecule type" value="Genomic_DNA"/>
</dbReference>
<feature type="compositionally biased region" description="Polar residues" evidence="1">
    <location>
        <begin position="63"/>
        <end position="73"/>
    </location>
</feature>
<comment type="caution">
    <text evidence="2">The sequence shown here is derived from an EMBL/GenBank/DDBJ whole genome shotgun (WGS) entry which is preliminary data.</text>
</comment>
<proteinExistence type="predicted"/>
<name>A0ABU0IMC6_9HYPH</name>
<protein>
    <submittedName>
        <fullName evidence="2">Transposase</fullName>
    </submittedName>
</protein>
<keyword evidence="3" id="KW-1185">Reference proteome</keyword>
<evidence type="ECO:0000313" key="3">
    <source>
        <dbReference type="Proteomes" id="UP001235269"/>
    </source>
</evidence>
<gene>
    <name evidence="2" type="ORF">QO005_004710</name>
</gene>
<evidence type="ECO:0000256" key="1">
    <source>
        <dbReference type="SAM" id="MobiDB-lite"/>
    </source>
</evidence>
<dbReference type="Proteomes" id="UP001235269">
    <property type="component" value="Unassembled WGS sequence"/>
</dbReference>
<dbReference type="Gene3D" id="1.10.260.40">
    <property type="entry name" value="lambda repressor-like DNA-binding domains"/>
    <property type="match status" value="1"/>
</dbReference>
<evidence type="ECO:0000313" key="2">
    <source>
        <dbReference type="EMBL" id="MDQ0458349.1"/>
    </source>
</evidence>
<dbReference type="InterPro" id="IPR036388">
    <property type="entry name" value="WH-like_DNA-bd_sf"/>
</dbReference>
<accession>A0ABU0IMC6</accession>
<organism evidence="2 3">
    <name type="scientific">Rhizobium paknamense</name>
    <dbReference type="NCBI Taxonomy" id="1206817"/>
    <lineage>
        <taxon>Bacteria</taxon>
        <taxon>Pseudomonadati</taxon>
        <taxon>Pseudomonadota</taxon>
        <taxon>Alphaproteobacteria</taxon>
        <taxon>Hyphomicrobiales</taxon>
        <taxon>Rhizobiaceae</taxon>
        <taxon>Rhizobium/Agrobacterium group</taxon>
        <taxon>Rhizobium</taxon>
    </lineage>
</organism>
<dbReference type="SUPFAM" id="SSF46689">
    <property type="entry name" value="Homeodomain-like"/>
    <property type="match status" value="1"/>
</dbReference>
<sequence>MNIHKNARLTPFRRGEMALAVVEGKLTKPQAARVYAVSAKIVSRWVERFRQGGHAAMTDRSSRPQNSPQQTDQALAERILTLRRQRLTGKHIAMETGVSPATVSRVLKRAGLS</sequence>
<dbReference type="Gene3D" id="1.10.10.10">
    <property type="entry name" value="Winged helix-like DNA-binding domain superfamily/Winged helix DNA-binding domain"/>
    <property type="match status" value="1"/>
</dbReference>
<reference evidence="2 3" key="1">
    <citation type="submission" date="2023-07" db="EMBL/GenBank/DDBJ databases">
        <title>Genomic Encyclopedia of Type Strains, Phase IV (KMG-IV): sequencing the most valuable type-strain genomes for metagenomic binning, comparative biology and taxonomic classification.</title>
        <authorList>
            <person name="Goeker M."/>
        </authorList>
    </citation>
    <scope>NUCLEOTIDE SEQUENCE [LARGE SCALE GENOMIC DNA]</scope>
    <source>
        <strain evidence="2 3">DSM 100301</strain>
    </source>
</reference>
<dbReference type="InterPro" id="IPR009057">
    <property type="entry name" value="Homeodomain-like_sf"/>
</dbReference>
<dbReference type="InterPro" id="IPR010982">
    <property type="entry name" value="Lambda_DNA-bd_dom_sf"/>
</dbReference>
<dbReference type="Pfam" id="PF13565">
    <property type="entry name" value="HTH_32"/>
    <property type="match status" value="1"/>
</dbReference>